<dbReference type="EMBL" id="DROD01000046">
    <property type="protein sequence ID" value="HHJ51684.1"/>
    <property type="molecule type" value="Genomic_DNA"/>
</dbReference>
<dbReference type="AlphaFoldDB" id="A0A7V5UE01"/>
<feature type="domain" description="NADP transhydrogenase beta-like" evidence="11">
    <location>
        <begin position="6"/>
        <end position="348"/>
    </location>
</feature>
<evidence type="ECO:0000256" key="5">
    <source>
        <dbReference type="ARBA" id="ARBA00022967"/>
    </source>
</evidence>
<comment type="caution">
    <text evidence="12">The sequence shown here is derived from an EMBL/GenBank/DDBJ whole genome shotgun (WGS) entry which is preliminary data.</text>
</comment>
<feature type="transmembrane region" description="Helical" evidence="10">
    <location>
        <begin position="151"/>
        <end position="175"/>
    </location>
</feature>
<evidence type="ECO:0000259" key="11">
    <source>
        <dbReference type="Pfam" id="PF02233"/>
    </source>
</evidence>
<dbReference type="GO" id="GO:0008750">
    <property type="term" value="F:proton-translocating NAD(P)+ transhydrogenase activity"/>
    <property type="evidence" value="ECO:0007669"/>
    <property type="project" value="UniProtKB-EC"/>
</dbReference>
<dbReference type="SUPFAM" id="SSF52467">
    <property type="entry name" value="DHS-like NAD/FAD-binding domain"/>
    <property type="match status" value="1"/>
</dbReference>
<keyword evidence="3 10" id="KW-0812">Transmembrane</keyword>
<organism evidence="12">
    <name type="scientific">Caldithrix abyssi</name>
    <dbReference type="NCBI Taxonomy" id="187145"/>
    <lineage>
        <taxon>Bacteria</taxon>
        <taxon>Pseudomonadati</taxon>
        <taxon>Calditrichota</taxon>
        <taxon>Calditrichia</taxon>
        <taxon>Calditrichales</taxon>
        <taxon>Calditrichaceae</taxon>
        <taxon>Caldithrix</taxon>
    </lineage>
</organism>
<dbReference type="PANTHER" id="PTHR44758:SF1">
    <property type="entry name" value="NAD(P) TRANSHYDROGENASE SUBUNIT BETA"/>
    <property type="match status" value="1"/>
</dbReference>
<keyword evidence="8 10" id="KW-0472">Membrane</keyword>
<dbReference type="InterPro" id="IPR029035">
    <property type="entry name" value="DHS-like_NAD/FAD-binding_dom"/>
</dbReference>
<feature type="transmembrane region" description="Helical" evidence="10">
    <location>
        <begin position="32"/>
        <end position="50"/>
    </location>
</feature>
<dbReference type="PANTHER" id="PTHR44758">
    <property type="entry name" value="NAD(P) TRANSHYDROGENASE SUBUNIT BETA"/>
    <property type="match status" value="1"/>
</dbReference>
<comment type="subcellular location">
    <subcellularLocation>
        <location evidence="1">Membrane</location>
        <topology evidence="1">Multi-pass membrane protein</topology>
    </subcellularLocation>
</comment>
<protein>
    <recommendedName>
        <fullName evidence="2">proton-translocating NAD(P)(+) transhydrogenase</fullName>
        <ecNumber evidence="2">7.1.1.1</ecNumber>
    </recommendedName>
</protein>
<dbReference type="Pfam" id="PF02233">
    <property type="entry name" value="PNTB"/>
    <property type="match status" value="1"/>
</dbReference>
<evidence type="ECO:0000256" key="7">
    <source>
        <dbReference type="ARBA" id="ARBA00023027"/>
    </source>
</evidence>
<keyword evidence="7" id="KW-0520">NAD</keyword>
<evidence type="ECO:0000256" key="3">
    <source>
        <dbReference type="ARBA" id="ARBA00022692"/>
    </source>
</evidence>
<comment type="catalytic activity">
    <reaction evidence="9">
        <text>NAD(+) + NADPH + H(+)(in) = NADH + NADP(+) + H(+)(out)</text>
        <dbReference type="Rhea" id="RHEA:47992"/>
        <dbReference type="ChEBI" id="CHEBI:15378"/>
        <dbReference type="ChEBI" id="CHEBI:57540"/>
        <dbReference type="ChEBI" id="CHEBI:57783"/>
        <dbReference type="ChEBI" id="CHEBI:57945"/>
        <dbReference type="ChEBI" id="CHEBI:58349"/>
        <dbReference type="EC" id="7.1.1.1"/>
    </reaction>
</comment>
<evidence type="ECO:0000256" key="6">
    <source>
        <dbReference type="ARBA" id="ARBA00022989"/>
    </source>
</evidence>
<feature type="transmembrane region" description="Helical" evidence="10">
    <location>
        <begin position="234"/>
        <end position="253"/>
    </location>
</feature>
<proteinExistence type="predicted"/>
<feature type="transmembrane region" description="Helical" evidence="10">
    <location>
        <begin position="56"/>
        <end position="74"/>
    </location>
</feature>
<dbReference type="Proteomes" id="UP000886124">
    <property type="component" value="Unassembled WGS sequence"/>
</dbReference>
<dbReference type="Gene3D" id="3.40.50.1220">
    <property type="entry name" value="TPP-binding domain"/>
    <property type="match status" value="1"/>
</dbReference>
<sequence length="348" mass="36188">MVTITNLVYLIAAVLFILGLKNLGSPKTARRGNLMALLGMLLAIVITLFDRNILDFTYIIAGLIIGTAIGAYAAKTVEMTQMPQMVALFNGFGGLASALVGMAEYVHHGGAHFTLDVSITLVLSLLIGTVTFTGSVIAYAKLQGIMRGAPIVFKGQTAFNALVLVGVVVLGGFFTADTSQMNLLLIILFLSAILGVTSVIPIGGADMPVVISLLNSYSGLAAAMTGFVLSNNVLIVAGALVGASGIILTNIMCKAMNRSLTNVLFAAVGTDGGGGSSGDKKKVTQYTAEDAAMVFDSAQSVIIVPGYGLAVAQAQHVLHELATLLMERNVDVRYAIHPVAGRMPGHMN</sequence>
<feature type="transmembrane region" description="Helical" evidence="10">
    <location>
        <begin position="118"/>
        <end position="139"/>
    </location>
</feature>
<feature type="transmembrane region" description="Helical" evidence="10">
    <location>
        <begin position="86"/>
        <end position="106"/>
    </location>
</feature>
<dbReference type="GO" id="GO:0016020">
    <property type="term" value="C:membrane"/>
    <property type="evidence" value="ECO:0007669"/>
    <property type="project" value="UniProtKB-SubCell"/>
</dbReference>
<evidence type="ECO:0000256" key="8">
    <source>
        <dbReference type="ARBA" id="ARBA00023136"/>
    </source>
</evidence>
<dbReference type="InterPro" id="IPR034300">
    <property type="entry name" value="PNTB-like"/>
</dbReference>
<name>A0A7V5UE01_CALAY</name>
<accession>A0A7V5UE01</accession>
<dbReference type="EC" id="7.1.1.1" evidence="2"/>
<evidence type="ECO:0000256" key="9">
    <source>
        <dbReference type="ARBA" id="ARBA00048202"/>
    </source>
</evidence>
<evidence type="ECO:0000313" key="12">
    <source>
        <dbReference type="EMBL" id="HHJ51684.1"/>
    </source>
</evidence>
<keyword evidence="6 10" id="KW-1133">Transmembrane helix</keyword>
<keyword evidence="5" id="KW-1278">Translocase</keyword>
<evidence type="ECO:0000256" key="10">
    <source>
        <dbReference type="SAM" id="Phobius"/>
    </source>
</evidence>
<evidence type="ECO:0000256" key="1">
    <source>
        <dbReference type="ARBA" id="ARBA00004141"/>
    </source>
</evidence>
<evidence type="ECO:0000256" key="4">
    <source>
        <dbReference type="ARBA" id="ARBA00022857"/>
    </source>
</evidence>
<gene>
    <name evidence="12" type="ORF">ENJ89_00690</name>
</gene>
<feature type="transmembrane region" description="Helical" evidence="10">
    <location>
        <begin position="181"/>
        <end position="202"/>
    </location>
</feature>
<evidence type="ECO:0000256" key="2">
    <source>
        <dbReference type="ARBA" id="ARBA00012943"/>
    </source>
</evidence>
<reference evidence="12" key="1">
    <citation type="journal article" date="2020" name="mSystems">
        <title>Genome- and Community-Level Interaction Insights into Carbon Utilization and Element Cycling Functions of Hydrothermarchaeota in Hydrothermal Sediment.</title>
        <authorList>
            <person name="Zhou Z."/>
            <person name="Liu Y."/>
            <person name="Xu W."/>
            <person name="Pan J."/>
            <person name="Luo Z.H."/>
            <person name="Li M."/>
        </authorList>
    </citation>
    <scope>NUCLEOTIDE SEQUENCE [LARGE SCALE GENOMIC DNA]</scope>
    <source>
        <strain evidence="12">HyVt-527</strain>
    </source>
</reference>
<keyword evidence="4" id="KW-0521">NADP</keyword>
<feature type="non-terminal residue" evidence="12">
    <location>
        <position position="348"/>
    </location>
</feature>
<feature type="transmembrane region" description="Helical" evidence="10">
    <location>
        <begin position="6"/>
        <end position="23"/>
    </location>
</feature>
<feature type="transmembrane region" description="Helical" evidence="10">
    <location>
        <begin position="209"/>
        <end position="228"/>
    </location>
</feature>